<dbReference type="Gene3D" id="1.10.8.60">
    <property type="match status" value="1"/>
</dbReference>
<dbReference type="InterPro" id="IPR036388">
    <property type="entry name" value="WH-like_DNA-bd_sf"/>
</dbReference>
<dbReference type="Gene3D" id="1.10.10.10">
    <property type="entry name" value="Winged helix-like DNA-binding domain superfamily/Winged helix DNA-binding domain"/>
    <property type="match status" value="1"/>
</dbReference>
<dbReference type="InterPro" id="IPR027417">
    <property type="entry name" value="P-loop_NTPase"/>
</dbReference>
<organism evidence="6 7">
    <name type="scientific">Pontibacillus salipaludis</name>
    <dbReference type="NCBI Taxonomy" id="1697394"/>
    <lineage>
        <taxon>Bacteria</taxon>
        <taxon>Bacillati</taxon>
        <taxon>Bacillota</taxon>
        <taxon>Bacilli</taxon>
        <taxon>Bacillales</taxon>
        <taxon>Bacillaceae</taxon>
        <taxon>Pontibacillus</taxon>
    </lineage>
</organism>
<dbReference type="SUPFAM" id="SSF52540">
    <property type="entry name" value="P-loop containing nucleoside triphosphate hydrolases"/>
    <property type="match status" value="1"/>
</dbReference>
<comment type="caution">
    <text evidence="6">The sequence shown here is derived from an EMBL/GenBank/DDBJ whole genome shotgun (WGS) entry which is preliminary data.</text>
</comment>
<evidence type="ECO:0000259" key="4">
    <source>
        <dbReference type="PROSITE" id="PS50045"/>
    </source>
</evidence>
<dbReference type="PANTHER" id="PTHR32071:SF57">
    <property type="entry name" value="C4-DICARBOXYLATE TRANSPORT TRANSCRIPTIONAL REGULATORY PROTEIN DCTD"/>
    <property type="match status" value="1"/>
</dbReference>
<feature type="domain" description="Sigma-54 factor interaction" evidence="4">
    <location>
        <begin position="338"/>
        <end position="564"/>
    </location>
</feature>
<sequence>MRKQELVLLAGTIETQNTLQEQLNDILGEFITIHSYASEDWLPDTLTDQLVIYSSAIIEKEVHHVVGKGCKVIVARRTTNYEYIDQLFELPQGERVLYVNDFPQTAEESIKTLQKIGIQHIHYVPYYPGKTLTPDQQTIKTAITPGEIHLIPDSVTQKINIGVRLIDITTLMEILEHFNLKEALGGEISDRYTRKIIELSHRLSLMNQQTTLLNQHLKHVVDGVNDGVVAFDSRGKITVFNQVAEQYIGVSSVHAIHKHIQSIFKQDSLQSFIFQNDETSRYFTINGMNLMVYRFHLNEEDTTVIIFKNTDETISMQKAARHDLLQKGYIAKYTFEDITGNSPIVQKTKQIANRLAQTELPVLIQGESGTGKELYANAIHNVSSRNYQPFLAVNFSALPEDLLESELFGYEEGAFTGAKKGGKMGLFEQADGGTIFLDEIGDVSVKMQARLLRVIQEMEIRRIGGNKNIPIDVRIVAATNKDLLKLIEKGDFREDLYHRLKVLTLSLPALRERAEDIPTLATTFTKEQTHEEIHISSTVMNQLKMNPWNGNIRELKNTISYMLAVRESNELKKEDLPNPVSYQPGTTHPIAEEDIIEKQEQLELLQVIYNLNQHQGRASRSKITQRTPLSEQQVRLRLQKLQEKGYIQVGRGRSGTAITDAGVRFVQNQPL</sequence>
<dbReference type="Proteomes" id="UP000642571">
    <property type="component" value="Unassembled WGS sequence"/>
</dbReference>
<dbReference type="InterPro" id="IPR002078">
    <property type="entry name" value="Sigma_54_int"/>
</dbReference>
<accession>A0ABQ1QFY4</accession>
<dbReference type="PANTHER" id="PTHR32071">
    <property type="entry name" value="TRANSCRIPTIONAL REGULATORY PROTEIN"/>
    <property type="match status" value="1"/>
</dbReference>
<dbReference type="CDD" id="cd00009">
    <property type="entry name" value="AAA"/>
    <property type="match status" value="1"/>
</dbReference>
<evidence type="ECO:0000256" key="1">
    <source>
        <dbReference type="ARBA" id="ARBA00022741"/>
    </source>
</evidence>
<evidence type="ECO:0000256" key="2">
    <source>
        <dbReference type="ARBA" id="ARBA00022840"/>
    </source>
</evidence>
<reference evidence="7" key="1">
    <citation type="journal article" date="2019" name="Int. J. Syst. Evol. Microbiol.">
        <title>The Global Catalogue of Microorganisms (GCM) 10K type strain sequencing project: providing services to taxonomists for standard genome sequencing and annotation.</title>
        <authorList>
            <consortium name="The Broad Institute Genomics Platform"/>
            <consortium name="The Broad Institute Genome Sequencing Center for Infectious Disease"/>
            <person name="Wu L."/>
            <person name="Ma J."/>
        </authorList>
    </citation>
    <scope>NUCLEOTIDE SEQUENCE [LARGE SCALE GENOMIC DNA]</scope>
    <source>
        <strain evidence="7">CGMCC 1.15353</strain>
    </source>
</reference>
<dbReference type="SUPFAM" id="SSF46785">
    <property type="entry name" value="Winged helix' DNA-binding domain"/>
    <property type="match status" value="1"/>
</dbReference>
<dbReference type="SMART" id="SM00382">
    <property type="entry name" value="AAA"/>
    <property type="match status" value="1"/>
</dbReference>
<proteinExistence type="predicted"/>
<dbReference type="InterPro" id="IPR035965">
    <property type="entry name" value="PAS-like_dom_sf"/>
</dbReference>
<evidence type="ECO:0000259" key="5">
    <source>
        <dbReference type="PROSITE" id="PS50112"/>
    </source>
</evidence>
<dbReference type="PROSITE" id="PS50045">
    <property type="entry name" value="SIGMA54_INTERACT_4"/>
    <property type="match status" value="1"/>
</dbReference>
<keyword evidence="7" id="KW-1185">Reference proteome</keyword>
<evidence type="ECO:0000256" key="3">
    <source>
        <dbReference type="ARBA" id="ARBA00023125"/>
    </source>
</evidence>
<dbReference type="InterPro" id="IPR003593">
    <property type="entry name" value="AAA+_ATPase"/>
</dbReference>
<dbReference type="Pfam" id="PF00158">
    <property type="entry name" value="Sigma54_activat"/>
    <property type="match status" value="1"/>
</dbReference>
<protein>
    <submittedName>
        <fullName evidence="6">Fis family transcriptional regulator</fullName>
    </submittedName>
</protein>
<dbReference type="Gene3D" id="3.30.450.20">
    <property type="entry name" value="PAS domain"/>
    <property type="match status" value="1"/>
</dbReference>
<dbReference type="InterPro" id="IPR036390">
    <property type="entry name" value="WH_DNA-bd_sf"/>
</dbReference>
<dbReference type="InterPro" id="IPR025662">
    <property type="entry name" value="Sigma_54_int_dom_ATP-bd_1"/>
</dbReference>
<keyword evidence="2" id="KW-0067">ATP-binding</keyword>
<dbReference type="Gene3D" id="3.40.50.300">
    <property type="entry name" value="P-loop containing nucleotide triphosphate hydrolases"/>
    <property type="match status" value="1"/>
</dbReference>
<dbReference type="SUPFAM" id="SSF55785">
    <property type="entry name" value="PYP-like sensor domain (PAS domain)"/>
    <property type="match status" value="1"/>
</dbReference>
<keyword evidence="1" id="KW-0547">Nucleotide-binding</keyword>
<dbReference type="InterPro" id="IPR000014">
    <property type="entry name" value="PAS"/>
</dbReference>
<dbReference type="PROSITE" id="PS50112">
    <property type="entry name" value="PAS"/>
    <property type="match status" value="1"/>
</dbReference>
<dbReference type="EMBL" id="BMIN01000022">
    <property type="protein sequence ID" value="GGD26152.1"/>
    <property type="molecule type" value="Genomic_DNA"/>
</dbReference>
<gene>
    <name evidence="6" type="ORF">GCM10011389_37090</name>
</gene>
<feature type="domain" description="PAS" evidence="5">
    <location>
        <begin position="213"/>
        <end position="268"/>
    </location>
</feature>
<keyword evidence="3" id="KW-0238">DNA-binding</keyword>
<dbReference type="InterPro" id="IPR058031">
    <property type="entry name" value="AAA_lid_NorR"/>
</dbReference>
<evidence type="ECO:0000313" key="6">
    <source>
        <dbReference type="EMBL" id="GGD26152.1"/>
    </source>
</evidence>
<dbReference type="SMART" id="SM00091">
    <property type="entry name" value="PAS"/>
    <property type="match status" value="1"/>
</dbReference>
<dbReference type="Pfam" id="PF25601">
    <property type="entry name" value="AAA_lid_14"/>
    <property type="match status" value="1"/>
</dbReference>
<dbReference type="RefSeq" id="WP_188655864.1">
    <property type="nucleotide sequence ID" value="NZ_BMIN01000022.1"/>
</dbReference>
<evidence type="ECO:0000313" key="7">
    <source>
        <dbReference type="Proteomes" id="UP000642571"/>
    </source>
</evidence>
<name>A0ABQ1QFY4_9BACI</name>
<dbReference type="PROSITE" id="PS00675">
    <property type="entry name" value="SIGMA54_INTERACT_1"/>
    <property type="match status" value="1"/>
</dbReference>
<dbReference type="PROSITE" id="PS00676">
    <property type="entry name" value="SIGMA54_INTERACT_2"/>
    <property type="match status" value="1"/>
</dbReference>
<dbReference type="InterPro" id="IPR025943">
    <property type="entry name" value="Sigma_54_int_dom_ATP-bd_2"/>
</dbReference>